<name>A0A2Z6E0W3_HYDTE</name>
<dbReference type="KEGG" id="htl:HPTL_1966"/>
<evidence type="ECO:0000256" key="1">
    <source>
        <dbReference type="SAM" id="MobiDB-lite"/>
    </source>
</evidence>
<keyword evidence="4" id="KW-1185">Reference proteome</keyword>
<evidence type="ECO:0000256" key="2">
    <source>
        <dbReference type="SAM" id="SignalP"/>
    </source>
</evidence>
<dbReference type="AlphaFoldDB" id="A0A2Z6E0W3"/>
<dbReference type="Gene3D" id="2.20.130.30">
    <property type="entry name" value="Protein of unknown function DUF2782"/>
    <property type="match status" value="1"/>
</dbReference>
<proteinExistence type="predicted"/>
<dbReference type="RefSeq" id="WP_197713687.1">
    <property type="nucleotide sequence ID" value="NZ_AP018558.1"/>
</dbReference>
<feature type="signal peptide" evidence="2">
    <location>
        <begin position="1"/>
        <end position="24"/>
    </location>
</feature>
<feature type="chain" id="PRO_5016267705" description="DUF2782 domain-containing protein" evidence="2">
    <location>
        <begin position="25"/>
        <end position="138"/>
    </location>
</feature>
<protein>
    <recommendedName>
        <fullName evidence="5">DUF2782 domain-containing protein</fullName>
    </recommendedName>
</protein>
<dbReference type="Proteomes" id="UP000262004">
    <property type="component" value="Chromosome"/>
</dbReference>
<evidence type="ECO:0000313" key="3">
    <source>
        <dbReference type="EMBL" id="BBD78220.1"/>
    </source>
</evidence>
<gene>
    <name evidence="3" type="ORF">HPTL_1966</name>
</gene>
<accession>A0A2Z6E0W3</accession>
<sequence>MRTGKVWMVGALLAIVGAWQGAVAQMAQDGQQSERGAERDVGGRDRGEPTVFADAPPPPAIPGPITEEDLVEPEVVIRQEGENTVTEYRVGGKVYLMKVVPARGEPYYLVDKSGDGTFERLPGGAHIAPPMWVIKQWR</sequence>
<feature type="compositionally biased region" description="Basic and acidic residues" evidence="1">
    <location>
        <begin position="35"/>
        <end position="48"/>
    </location>
</feature>
<evidence type="ECO:0008006" key="5">
    <source>
        <dbReference type="Google" id="ProtNLM"/>
    </source>
</evidence>
<evidence type="ECO:0000313" key="4">
    <source>
        <dbReference type="Proteomes" id="UP000262004"/>
    </source>
</evidence>
<reference evidence="3 4" key="1">
    <citation type="submission" date="2018-04" db="EMBL/GenBank/DDBJ databases">
        <title>Complete genome sequence of Hydrogenophilus thermoluteolus TH-1.</title>
        <authorList>
            <person name="Arai H."/>
        </authorList>
    </citation>
    <scope>NUCLEOTIDE SEQUENCE [LARGE SCALE GENOMIC DNA]</scope>
    <source>
        <strain evidence="3 4">TH-1</strain>
    </source>
</reference>
<organism evidence="3 4">
    <name type="scientific">Hydrogenophilus thermoluteolus</name>
    <name type="common">Pseudomonas hydrogenothermophila</name>
    <dbReference type="NCBI Taxonomy" id="297"/>
    <lineage>
        <taxon>Bacteria</taxon>
        <taxon>Pseudomonadati</taxon>
        <taxon>Pseudomonadota</taxon>
        <taxon>Hydrogenophilia</taxon>
        <taxon>Hydrogenophilales</taxon>
        <taxon>Hydrogenophilaceae</taxon>
        <taxon>Hydrogenophilus</taxon>
    </lineage>
</organism>
<dbReference type="EMBL" id="AP018558">
    <property type="protein sequence ID" value="BBD78220.1"/>
    <property type="molecule type" value="Genomic_DNA"/>
</dbReference>
<feature type="region of interest" description="Disordered" evidence="1">
    <location>
        <begin position="27"/>
        <end position="68"/>
    </location>
</feature>
<keyword evidence="2" id="KW-0732">Signal</keyword>
<dbReference type="InterPro" id="IPR021357">
    <property type="entry name" value="DUF2782"/>
</dbReference>
<dbReference type="Pfam" id="PF11191">
    <property type="entry name" value="DUF2782"/>
    <property type="match status" value="1"/>
</dbReference>